<reference evidence="1 2" key="2">
    <citation type="journal article" date="2022" name="Mol. Ecol. Resour.">
        <title>The genomes of chicory, endive, great burdock and yacon provide insights into Asteraceae paleo-polyploidization history and plant inulin production.</title>
        <authorList>
            <person name="Fan W."/>
            <person name="Wang S."/>
            <person name="Wang H."/>
            <person name="Wang A."/>
            <person name="Jiang F."/>
            <person name="Liu H."/>
            <person name="Zhao H."/>
            <person name="Xu D."/>
            <person name="Zhang Y."/>
        </authorList>
    </citation>
    <scope>NUCLEOTIDE SEQUENCE [LARGE SCALE GENOMIC DNA]</scope>
    <source>
        <strain evidence="2">cv. Yunnan</strain>
        <tissue evidence="1">Leaves</tissue>
    </source>
</reference>
<keyword evidence="2" id="KW-1185">Reference proteome</keyword>
<accession>A0ACB9FR95</accession>
<proteinExistence type="predicted"/>
<dbReference type="Proteomes" id="UP001056120">
    <property type="component" value="Linkage Group LG16"/>
</dbReference>
<name>A0ACB9FR95_9ASTR</name>
<protein>
    <submittedName>
        <fullName evidence="1">Uncharacterized protein</fullName>
    </submittedName>
</protein>
<sequence length="185" mass="20167">MAIPRPYDQAYYNLPSIPHVDDDPNAISTLFVSGLPADVNDREIHNLFGGRPGFDYCEIKYSASGNQIVAFAKFVNHPSAIAALHALNGLKFDPQSGSTLHIELARANSNRRNRPGPGANVVIDKRPTTTEDDQESSDDGDSEAEELSEPYKDASTKSDDETYVDSDDTRAAETVALSAMSILFF</sequence>
<organism evidence="1 2">
    <name type="scientific">Smallanthus sonchifolius</name>
    <dbReference type="NCBI Taxonomy" id="185202"/>
    <lineage>
        <taxon>Eukaryota</taxon>
        <taxon>Viridiplantae</taxon>
        <taxon>Streptophyta</taxon>
        <taxon>Embryophyta</taxon>
        <taxon>Tracheophyta</taxon>
        <taxon>Spermatophyta</taxon>
        <taxon>Magnoliopsida</taxon>
        <taxon>eudicotyledons</taxon>
        <taxon>Gunneridae</taxon>
        <taxon>Pentapetalae</taxon>
        <taxon>asterids</taxon>
        <taxon>campanulids</taxon>
        <taxon>Asterales</taxon>
        <taxon>Asteraceae</taxon>
        <taxon>Asteroideae</taxon>
        <taxon>Heliantheae alliance</taxon>
        <taxon>Millerieae</taxon>
        <taxon>Smallanthus</taxon>
    </lineage>
</organism>
<evidence type="ECO:0000313" key="2">
    <source>
        <dbReference type="Proteomes" id="UP001056120"/>
    </source>
</evidence>
<gene>
    <name evidence="1" type="ORF">L1987_47860</name>
</gene>
<comment type="caution">
    <text evidence="1">The sequence shown here is derived from an EMBL/GenBank/DDBJ whole genome shotgun (WGS) entry which is preliminary data.</text>
</comment>
<evidence type="ECO:0000313" key="1">
    <source>
        <dbReference type="EMBL" id="KAI3773335.1"/>
    </source>
</evidence>
<reference evidence="2" key="1">
    <citation type="journal article" date="2022" name="Mol. Ecol. Resour.">
        <title>The genomes of chicory, endive, great burdock and yacon provide insights into Asteraceae palaeo-polyploidization history and plant inulin production.</title>
        <authorList>
            <person name="Fan W."/>
            <person name="Wang S."/>
            <person name="Wang H."/>
            <person name="Wang A."/>
            <person name="Jiang F."/>
            <person name="Liu H."/>
            <person name="Zhao H."/>
            <person name="Xu D."/>
            <person name="Zhang Y."/>
        </authorList>
    </citation>
    <scope>NUCLEOTIDE SEQUENCE [LARGE SCALE GENOMIC DNA]</scope>
    <source>
        <strain evidence="2">cv. Yunnan</strain>
    </source>
</reference>
<dbReference type="EMBL" id="CM042033">
    <property type="protein sequence ID" value="KAI3773335.1"/>
    <property type="molecule type" value="Genomic_DNA"/>
</dbReference>